<dbReference type="EMBL" id="BAABGF010000010">
    <property type="protein sequence ID" value="GAA4535100.1"/>
    <property type="molecule type" value="Genomic_DNA"/>
</dbReference>
<dbReference type="SUPFAM" id="SSF55073">
    <property type="entry name" value="Nucleotide cyclase"/>
    <property type="match status" value="1"/>
</dbReference>
<keyword evidence="1" id="KW-0472">Membrane</keyword>
<dbReference type="SMART" id="SM00267">
    <property type="entry name" value="GGDEF"/>
    <property type="match status" value="1"/>
</dbReference>
<keyword evidence="1" id="KW-1133">Transmembrane helix</keyword>
<dbReference type="CDD" id="cd01949">
    <property type="entry name" value="GGDEF"/>
    <property type="match status" value="1"/>
</dbReference>
<feature type="transmembrane region" description="Helical" evidence="1">
    <location>
        <begin position="33"/>
        <end position="50"/>
    </location>
</feature>
<dbReference type="Pfam" id="PF00990">
    <property type="entry name" value="GGDEF"/>
    <property type="match status" value="1"/>
</dbReference>
<dbReference type="InterPro" id="IPR029787">
    <property type="entry name" value="Nucleotide_cyclase"/>
</dbReference>
<dbReference type="InterPro" id="IPR050469">
    <property type="entry name" value="Diguanylate_Cyclase"/>
</dbReference>
<organism evidence="3 4">
    <name type="scientific">Mycobacterium paraffinicum</name>
    <dbReference type="NCBI Taxonomy" id="53378"/>
    <lineage>
        <taxon>Bacteria</taxon>
        <taxon>Bacillati</taxon>
        <taxon>Actinomycetota</taxon>
        <taxon>Actinomycetes</taxon>
        <taxon>Mycobacteriales</taxon>
        <taxon>Mycobacteriaceae</taxon>
        <taxon>Mycobacterium</taxon>
    </lineage>
</organism>
<name>A0ABP8RC54_9MYCO</name>
<evidence type="ECO:0000313" key="3">
    <source>
        <dbReference type="EMBL" id="GAA4535100.1"/>
    </source>
</evidence>
<feature type="transmembrane region" description="Helical" evidence="1">
    <location>
        <begin position="62"/>
        <end position="79"/>
    </location>
</feature>
<dbReference type="PANTHER" id="PTHR45138">
    <property type="entry name" value="REGULATORY COMPONENTS OF SENSORY TRANSDUCTION SYSTEM"/>
    <property type="match status" value="1"/>
</dbReference>
<keyword evidence="1" id="KW-0812">Transmembrane</keyword>
<evidence type="ECO:0000259" key="2">
    <source>
        <dbReference type="PROSITE" id="PS50887"/>
    </source>
</evidence>
<dbReference type="NCBIfam" id="TIGR00254">
    <property type="entry name" value="GGDEF"/>
    <property type="match status" value="1"/>
</dbReference>
<keyword evidence="4" id="KW-1185">Reference proteome</keyword>
<comment type="caution">
    <text evidence="3">The sequence shown here is derived from an EMBL/GenBank/DDBJ whole genome shotgun (WGS) entry which is preliminary data.</text>
</comment>
<evidence type="ECO:0000313" key="4">
    <source>
        <dbReference type="Proteomes" id="UP001501417"/>
    </source>
</evidence>
<dbReference type="Proteomes" id="UP001501417">
    <property type="component" value="Unassembled WGS sequence"/>
</dbReference>
<reference evidence="4" key="1">
    <citation type="journal article" date="2019" name="Int. J. Syst. Evol. Microbiol.">
        <title>The Global Catalogue of Microorganisms (GCM) 10K type strain sequencing project: providing services to taxonomists for standard genome sequencing and annotation.</title>
        <authorList>
            <consortium name="The Broad Institute Genomics Platform"/>
            <consortium name="The Broad Institute Genome Sequencing Center for Infectious Disease"/>
            <person name="Wu L."/>
            <person name="Ma J."/>
        </authorList>
    </citation>
    <scope>NUCLEOTIDE SEQUENCE [LARGE SCALE GENOMIC DNA]</scope>
    <source>
        <strain evidence="4">JCM 17782</strain>
    </source>
</reference>
<feature type="domain" description="GGDEF" evidence="2">
    <location>
        <begin position="188"/>
        <end position="312"/>
    </location>
</feature>
<dbReference type="Gene3D" id="3.30.70.270">
    <property type="match status" value="1"/>
</dbReference>
<dbReference type="InterPro" id="IPR000160">
    <property type="entry name" value="GGDEF_dom"/>
</dbReference>
<dbReference type="PROSITE" id="PS50887">
    <property type="entry name" value="GGDEF"/>
    <property type="match status" value="1"/>
</dbReference>
<accession>A0ABP8RC54</accession>
<feature type="transmembrane region" description="Helical" evidence="1">
    <location>
        <begin position="132"/>
        <end position="152"/>
    </location>
</feature>
<sequence length="315" mass="33460">MHAIGLTAFLALLGLYAAAGVHAGITGRHAALNWLLGAAAVLAVSVALIGRLRGWQGRRGLLVGWPVASLVVILLAGAIEPAATRDFPGTITITFAYLGLTGRRWRSLALLPLGAAAFVVACAKPLPGSALAVVLAATMWVLVAEVPAWLIARLVQQGLMLRDIAQTDPLTQLLNRTTLAHRLSQHAGRCAVVLADLDNFKRYNDRHGHQAGDEVLVAFADALRRSARKDDIVFRIGGDEFLLLLVGADPPEAARILDGLRRRWAEAGAPVDFSAGIAAGDHDVMRLADEDMYADKRGRGLAGHDPKHGDSTAFP</sequence>
<gene>
    <name evidence="3" type="ORF">GCM10023161_08080</name>
</gene>
<dbReference type="PANTHER" id="PTHR45138:SF9">
    <property type="entry name" value="DIGUANYLATE CYCLASE DGCM-RELATED"/>
    <property type="match status" value="1"/>
</dbReference>
<dbReference type="InterPro" id="IPR043128">
    <property type="entry name" value="Rev_trsase/Diguanyl_cyclase"/>
</dbReference>
<proteinExistence type="predicted"/>
<feature type="transmembrane region" description="Helical" evidence="1">
    <location>
        <begin position="108"/>
        <end position="126"/>
    </location>
</feature>
<evidence type="ECO:0000256" key="1">
    <source>
        <dbReference type="SAM" id="Phobius"/>
    </source>
</evidence>
<protein>
    <recommendedName>
        <fullName evidence="2">GGDEF domain-containing protein</fullName>
    </recommendedName>
</protein>